<evidence type="ECO:0000313" key="6">
    <source>
        <dbReference type="EMBL" id="CAD7703994.1"/>
    </source>
</evidence>
<dbReference type="Gene3D" id="3.30.40.10">
    <property type="entry name" value="Zinc/RING finger domain, C3HC4 (zinc finger)"/>
    <property type="match status" value="1"/>
</dbReference>
<gene>
    <name evidence="6" type="ORF">OSTQU699_LOCUS9351</name>
</gene>
<dbReference type="InterPro" id="IPR013083">
    <property type="entry name" value="Znf_RING/FYVE/PHD"/>
</dbReference>
<keyword evidence="3" id="KW-0862">Zinc</keyword>
<dbReference type="InterPro" id="IPR017907">
    <property type="entry name" value="Znf_RING_CS"/>
</dbReference>
<dbReference type="InterPro" id="IPR027370">
    <property type="entry name" value="Znf-RING_euk"/>
</dbReference>
<dbReference type="PANTHER" id="PTHR46764">
    <property type="entry name" value="E3 UBIQUITIN-PROTEIN LIGASE BAH1"/>
    <property type="match status" value="1"/>
</dbReference>
<evidence type="ECO:0000256" key="3">
    <source>
        <dbReference type="ARBA" id="ARBA00022833"/>
    </source>
</evidence>
<reference evidence="6" key="1">
    <citation type="submission" date="2020-12" db="EMBL/GenBank/DDBJ databases">
        <authorList>
            <person name="Iha C."/>
        </authorList>
    </citation>
    <scope>NUCLEOTIDE SEQUENCE</scope>
</reference>
<name>A0A8S1J9I1_9CHLO</name>
<dbReference type="AlphaFoldDB" id="A0A8S1J9I1"/>
<evidence type="ECO:0000259" key="5">
    <source>
        <dbReference type="PROSITE" id="PS50089"/>
    </source>
</evidence>
<evidence type="ECO:0000256" key="4">
    <source>
        <dbReference type="PROSITE-ProRule" id="PRU00175"/>
    </source>
</evidence>
<dbReference type="EMBL" id="CAJHUC010002564">
    <property type="protein sequence ID" value="CAD7703994.1"/>
    <property type="molecule type" value="Genomic_DNA"/>
</dbReference>
<comment type="caution">
    <text evidence="6">The sequence shown here is derived from an EMBL/GenBank/DDBJ whole genome shotgun (WGS) entry which is preliminary data.</text>
</comment>
<dbReference type="PROSITE" id="PS00518">
    <property type="entry name" value="ZF_RING_1"/>
    <property type="match status" value="1"/>
</dbReference>
<dbReference type="InterPro" id="IPR001841">
    <property type="entry name" value="Znf_RING"/>
</dbReference>
<dbReference type="InterPro" id="IPR033326">
    <property type="entry name" value="BAH1"/>
</dbReference>
<dbReference type="GO" id="GO:0008270">
    <property type="term" value="F:zinc ion binding"/>
    <property type="evidence" value="ECO:0007669"/>
    <property type="project" value="UniProtKB-KW"/>
</dbReference>
<organism evidence="6 7">
    <name type="scientific">Ostreobium quekettii</name>
    <dbReference type="NCBI Taxonomy" id="121088"/>
    <lineage>
        <taxon>Eukaryota</taxon>
        <taxon>Viridiplantae</taxon>
        <taxon>Chlorophyta</taxon>
        <taxon>core chlorophytes</taxon>
        <taxon>Ulvophyceae</taxon>
        <taxon>TCBD clade</taxon>
        <taxon>Bryopsidales</taxon>
        <taxon>Ostreobineae</taxon>
        <taxon>Ostreobiaceae</taxon>
        <taxon>Ostreobium</taxon>
    </lineage>
</organism>
<keyword evidence="1" id="KW-0479">Metal-binding</keyword>
<keyword evidence="2 4" id="KW-0863">Zinc-finger</keyword>
<dbReference type="SMART" id="SM00184">
    <property type="entry name" value="RING"/>
    <property type="match status" value="1"/>
</dbReference>
<dbReference type="Proteomes" id="UP000708148">
    <property type="component" value="Unassembled WGS sequence"/>
</dbReference>
<proteinExistence type="predicted"/>
<evidence type="ECO:0000256" key="2">
    <source>
        <dbReference type="ARBA" id="ARBA00022771"/>
    </source>
</evidence>
<dbReference type="Pfam" id="PF13445">
    <property type="entry name" value="zf-RING_UBOX"/>
    <property type="match status" value="1"/>
</dbReference>
<dbReference type="OrthoDB" id="6105938at2759"/>
<dbReference type="PROSITE" id="PS50089">
    <property type="entry name" value="ZF_RING_2"/>
    <property type="match status" value="1"/>
</dbReference>
<accession>A0A8S1J9I1</accession>
<sequence length="330" mass="37109">MASGPRRLARWVADDAGEGRCPEGWQCASLRCDHLREILNGVGEDEFFQALEEEVERLSRQFETSAESIIAACDTLRWGSKMWNPFNKRKAEISVCTWPTNTKATVGTRNICVYARAAIKFAKDNAVAVRLLTEEHHKLHANERGQEYLRGLWQDKSGKASFLHSPLLAELAAVELAWAANKSCTTPHERLCNSSRDGVSRNSDFQCPICLDTLFRPLALGCGHVFCQSCLFDAFGCGRRLGTAGNMLSCIPASARCPECRSDNVAAGAKHLKVLSTTLQQRFPEYWQTREQEEKESLTSLHVRNVQLRLHKMRQALTQRAKFHPSMLMI</sequence>
<dbReference type="SUPFAM" id="SSF57850">
    <property type="entry name" value="RING/U-box"/>
    <property type="match status" value="1"/>
</dbReference>
<evidence type="ECO:0000313" key="7">
    <source>
        <dbReference type="Proteomes" id="UP000708148"/>
    </source>
</evidence>
<dbReference type="PANTHER" id="PTHR46764:SF2">
    <property type="entry name" value="E3 UBIQUITIN-PROTEIN LIGASE BAH1-LIKE-RELATED"/>
    <property type="match status" value="1"/>
</dbReference>
<keyword evidence="7" id="KW-1185">Reference proteome</keyword>
<feature type="domain" description="RING-type" evidence="5">
    <location>
        <begin position="207"/>
        <end position="261"/>
    </location>
</feature>
<evidence type="ECO:0000256" key="1">
    <source>
        <dbReference type="ARBA" id="ARBA00022723"/>
    </source>
</evidence>
<protein>
    <recommendedName>
        <fullName evidence="5">RING-type domain-containing protein</fullName>
    </recommendedName>
</protein>